<accession>A0A7J6SVE0</accession>
<proteinExistence type="predicted"/>
<sequence length="114" mass="13288">GTPDEREQQLRNAHRDVEYLAAMRNLPENQSGSHAHIMHNVDHGFLTRYRMLAEEFPTYSHHRTTALILSRRMLTLSFRRGHMRNRGHECVRTTVSICTMDGSECDKRQLITAL</sequence>
<protein>
    <submittedName>
        <fullName evidence="1">Uncharacterized protein</fullName>
    </submittedName>
</protein>
<reference evidence="1 2" key="1">
    <citation type="submission" date="2020-04" db="EMBL/GenBank/DDBJ databases">
        <title>Perkinsus olseni comparative genomics.</title>
        <authorList>
            <person name="Bogema D.R."/>
        </authorList>
    </citation>
    <scope>NUCLEOTIDE SEQUENCE [LARGE SCALE GENOMIC DNA]</scope>
    <source>
        <strain evidence="1">ATCC PRA-205</strain>
    </source>
</reference>
<feature type="non-terminal residue" evidence="1">
    <location>
        <position position="114"/>
    </location>
</feature>
<gene>
    <name evidence="1" type="ORF">FOZ62_018723</name>
</gene>
<dbReference type="Proteomes" id="UP000574390">
    <property type="component" value="Unassembled WGS sequence"/>
</dbReference>
<dbReference type="AlphaFoldDB" id="A0A7J6SVE0"/>
<dbReference type="EMBL" id="JABANM010011976">
    <property type="protein sequence ID" value="KAF4736791.1"/>
    <property type="molecule type" value="Genomic_DNA"/>
</dbReference>
<evidence type="ECO:0000313" key="1">
    <source>
        <dbReference type="EMBL" id="KAF4736791.1"/>
    </source>
</evidence>
<evidence type="ECO:0000313" key="2">
    <source>
        <dbReference type="Proteomes" id="UP000574390"/>
    </source>
</evidence>
<feature type="non-terminal residue" evidence="1">
    <location>
        <position position="1"/>
    </location>
</feature>
<comment type="caution">
    <text evidence="1">The sequence shown here is derived from an EMBL/GenBank/DDBJ whole genome shotgun (WGS) entry which is preliminary data.</text>
</comment>
<organism evidence="1 2">
    <name type="scientific">Perkinsus olseni</name>
    <name type="common">Perkinsus atlanticus</name>
    <dbReference type="NCBI Taxonomy" id="32597"/>
    <lineage>
        <taxon>Eukaryota</taxon>
        <taxon>Sar</taxon>
        <taxon>Alveolata</taxon>
        <taxon>Perkinsozoa</taxon>
        <taxon>Perkinsea</taxon>
        <taxon>Perkinsida</taxon>
        <taxon>Perkinsidae</taxon>
        <taxon>Perkinsus</taxon>
    </lineage>
</organism>
<name>A0A7J6SVE0_PEROL</name>